<accession>Q0TXW8</accession>
<evidence type="ECO:0000256" key="1">
    <source>
        <dbReference type="SAM" id="MobiDB-lite"/>
    </source>
</evidence>
<dbReference type="EMBL" id="CH445363">
    <property type="protein sequence ID" value="EAT76978.1"/>
    <property type="molecule type" value="Genomic_DNA"/>
</dbReference>
<dbReference type="Proteomes" id="UP000001055">
    <property type="component" value="Unassembled WGS sequence"/>
</dbReference>
<dbReference type="GeneID" id="5982678"/>
<dbReference type="AlphaFoldDB" id="Q0TXW8"/>
<proteinExistence type="predicted"/>
<reference evidence="3" key="1">
    <citation type="journal article" date="2007" name="Plant Cell">
        <title>Dothideomycete-plant interactions illuminated by genome sequencing and EST analysis of the wheat pathogen Stagonospora nodorum.</title>
        <authorList>
            <person name="Hane J.K."/>
            <person name="Lowe R.G."/>
            <person name="Solomon P.S."/>
            <person name="Tan K.C."/>
            <person name="Schoch C.L."/>
            <person name="Spatafora J.W."/>
            <person name="Crous P.W."/>
            <person name="Kodira C."/>
            <person name="Birren B.W."/>
            <person name="Galagan J.E."/>
            <person name="Torriani S.F."/>
            <person name="McDonald B.A."/>
            <person name="Oliver R.P."/>
        </authorList>
    </citation>
    <scope>NUCLEOTIDE SEQUENCE [LARGE SCALE GENOMIC DNA]</scope>
    <source>
        <strain evidence="3">SN15 / ATCC MYA-4574 / FGSC 10173</strain>
    </source>
</reference>
<feature type="compositionally biased region" description="Polar residues" evidence="1">
    <location>
        <begin position="56"/>
        <end position="68"/>
    </location>
</feature>
<dbReference type="RefSeq" id="XP_001805748.1">
    <property type="nucleotide sequence ID" value="XM_001805696.1"/>
</dbReference>
<feature type="compositionally biased region" description="Polar residues" evidence="1">
    <location>
        <begin position="1"/>
        <end position="13"/>
    </location>
</feature>
<gene>
    <name evidence="2" type="ORF">SNOG_15603</name>
</gene>
<evidence type="ECO:0000313" key="2">
    <source>
        <dbReference type="EMBL" id="EAT76978.1"/>
    </source>
</evidence>
<dbReference type="InParanoid" id="Q0TXW8"/>
<name>Q0TXW8_PHANO</name>
<evidence type="ECO:0000313" key="3">
    <source>
        <dbReference type="Proteomes" id="UP000001055"/>
    </source>
</evidence>
<organism evidence="2 3">
    <name type="scientific">Phaeosphaeria nodorum (strain SN15 / ATCC MYA-4574 / FGSC 10173)</name>
    <name type="common">Glume blotch fungus</name>
    <name type="synonym">Parastagonospora nodorum</name>
    <dbReference type="NCBI Taxonomy" id="321614"/>
    <lineage>
        <taxon>Eukaryota</taxon>
        <taxon>Fungi</taxon>
        <taxon>Dikarya</taxon>
        <taxon>Ascomycota</taxon>
        <taxon>Pezizomycotina</taxon>
        <taxon>Dothideomycetes</taxon>
        <taxon>Pleosporomycetidae</taxon>
        <taxon>Pleosporales</taxon>
        <taxon>Pleosporineae</taxon>
        <taxon>Phaeosphaeriaceae</taxon>
        <taxon>Parastagonospora</taxon>
    </lineage>
</organism>
<dbReference type="HOGENOM" id="CLU_2794776_0_0_1"/>
<protein>
    <submittedName>
        <fullName evidence="2">Uncharacterized protein</fullName>
    </submittedName>
</protein>
<dbReference type="KEGG" id="pno:SNOG_15603"/>
<feature type="region of interest" description="Disordered" evidence="1">
    <location>
        <begin position="1"/>
        <end position="68"/>
    </location>
</feature>
<sequence length="68" mass="7417">MTLDLQNQGTARATQDGAVRGRHEEAQVARSASLRRYDCRGPMSASRGTKDARSRQPATTTRGQRGSK</sequence>